<dbReference type="InterPro" id="IPR050953">
    <property type="entry name" value="N4_N6_ade-DNA_methylase"/>
</dbReference>
<keyword evidence="5" id="KW-0949">S-adenosyl-L-methionine</keyword>
<dbReference type="InterPro" id="IPR029063">
    <property type="entry name" value="SAM-dependent_MTases_sf"/>
</dbReference>
<dbReference type="GO" id="GO:0003676">
    <property type="term" value="F:nucleic acid binding"/>
    <property type="evidence" value="ECO:0007669"/>
    <property type="project" value="InterPro"/>
</dbReference>
<dbReference type="PROSITE" id="PS00092">
    <property type="entry name" value="N6_MTASE"/>
    <property type="match status" value="1"/>
</dbReference>
<evidence type="ECO:0000256" key="4">
    <source>
        <dbReference type="ARBA" id="ARBA00022679"/>
    </source>
</evidence>
<dbReference type="InterPro" id="IPR011639">
    <property type="entry name" value="MethylTrfase_TaqI-like_dom"/>
</dbReference>
<comment type="catalytic activity">
    <reaction evidence="6">
        <text>a 2'-deoxyadenosine in DNA + S-adenosyl-L-methionine = an N(6)-methyl-2'-deoxyadenosine in DNA + S-adenosyl-L-homocysteine + H(+)</text>
        <dbReference type="Rhea" id="RHEA:15197"/>
        <dbReference type="Rhea" id="RHEA-COMP:12418"/>
        <dbReference type="Rhea" id="RHEA-COMP:12419"/>
        <dbReference type="ChEBI" id="CHEBI:15378"/>
        <dbReference type="ChEBI" id="CHEBI:57856"/>
        <dbReference type="ChEBI" id="CHEBI:59789"/>
        <dbReference type="ChEBI" id="CHEBI:90615"/>
        <dbReference type="ChEBI" id="CHEBI:90616"/>
        <dbReference type="EC" id="2.1.1.72"/>
    </reaction>
</comment>
<dbReference type="InterPro" id="IPR002052">
    <property type="entry name" value="DNA_methylase_N6_adenine_CS"/>
</dbReference>
<evidence type="ECO:0000256" key="2">
    <source>
        <dbReference type="ARBA" id="ARBA00011900"/>
    </source>
</evidence>
<dbReference type="EMBL" id="DXBZ01000043">
    <property type="protein sequence ID" value="HIZ17906.1"/>
    <property type="molecule type" value="Genomic_DNA"/>
</dbReference>
<feature type="domain" description="Type II methyltransferase M.TaqI-like" evidence="7">
    <location>
        <begin position="30"/>
        <end position="140"/>
    </location>
</feature>
<protein>
    <recommendedName>
        <fullName evidence="2">site-specific DNA-methyltransferase (adenine-specific)</fullName>
        <ecNumber evidence="2">2.1.1.72</ecNumber>
    </recommendedName>
</protein>
<dbReference type="InterPro" id="IPR054520">
    <property type="entry name" value="M_Eco57I_C"/>
</dbReference>
<evidence type="ECO:0000313" key="9">
    <source>
        <dbReference type="EMBL" id="HIZ17906.1"/>
    </source>
</evidence>
<organism evidence="9 10">
    <name type="scientific">Candidatus Olsenella stercoravium</name>
    <dbReference type="NCBI Taxonomy" id="2838713"/>
    <lineage>
        <taxon>Bacteria</taxon>
        <taxon>Bacillati</taxon>
        <taxon>Actinomycetota</taxon>
        <taxon>Coriobacteriia</taxon>
        <taxon>Coriobacteriales</taxon>
        <taxon>Atopobiaceae</taxon>
        <taxon>Olsenella</taxon>
    </lineage>
</organism>
<dbReference type="EC" id="2.1.1.72" evidence="2"/>
<dbReference type="PANTHER" id="PTHR33841:SF5">
    <property type="entry name" value="DNA METHYLASE (MODIFICATION METHYLASE) (METHYLTRANSFERASE)-RELATED"/>
    <property type="match status" value="1"/>
</dbReference>
<dbReference type="Pfam" id="PF07669">
    <property type="entry name" value="Eco57I"/>
    <property type="match status" value="1"/>
</dbReference>
<feature type="domain" description="Type II methyltransferase M.Eco57I C-terminal" evidence="8">
    <location>
        <begin position="190"/>
        <end position="451"/>
    </location>
</feature>
<keyword evidence="3" id="KW-0489">Methyltransferase</keyword>
<evidence type="ECO:0000259" key="7">
    <source>
        <dbReference type="Pfam" id="PF07669"/>
    </source>
</evidence>
<dbReference type="GO" id="GO:0032259">
    <property type="term" value="P:methylation"/>
    <property type="evidence" value="ECO:0007669"/>
    <property type="project" value="UniProtKB-KW"/>
</dbReference>
<dbReference type="Gene3D" id="3.40.50.150">
    <property type="entry name" value="Vaccinia Virus protein VP39"/>
    <property type="match status" value="1"/>
</dbReference>
<evidence type="ECO:0000259" key="8">
    <source>
        <dbReference type="Pfam" id="PF22837"/>
    </source>
</evidence>
<evidence type="ECO:0000256" key="5">
    <source>
        <dbReference type="ARBA" id="ARBA00022691"/>
    </source>
</evidence>
<evidence type="ECO:0000256" key="6">
    <source>
        <dbReference type="ARBA" id="ARBA00047942"/>
    </source>
</evidence>
<evidence type="ECO:0000313" key="10">
    <source>
        <dbReference type="Proteomes" id="UP000824029"/>
    </source>
</evidence>
<reference evidence="9" key="1">
    <citation type="journal article" date="2021" name="PeerJ">
        <title>Extensive microbial diversity within the chicken gut microbiome revealed by metagenomics and culture.</title>
        <authorList>
            <person name="Gilroy R."/>
            <person name="Ravi A."/>
            <person name="Getino M."/>
            <person name="Pursley I."/>
            <person name="Horton D.L."/>
            <person name="Alikhan N.F."/>
            <person name="Baker D."/>
            <person name="Gharbi K."/>
            <person name="Hall N."/>
            <person name="Watson M."/>
            <person name="Adriaenssens E.M."/>
            <person name="Foster-Nyarko E."/>
            <person name="Jarju S."/>
            <person name="Secka A."/>
            <person name="Antonio M."/>
            <person name="Oren A."/>
            <person name="Chaudhuri R.R."/>
            <person name="La Ragione R."/>
            <person name="Hildebrand F."/>
            <person name="Pallen M.J."/>
        </authorList>
    </citation>
    <scope>NUCLEOTIDE SEQUENCE</scope>
    <source>
        <strain evidence="9">ChiHecolR3B27-1887</strain>
    </source>
</reference>
<dbReference type="PANTHER" id="PTHR33841">
    <property type="entry name" value="DNA METHYLTRANSFERASE YEEA-RELATED"/>
    <property type="match status" value="1"/>
</dbReference>
<reference evidence="9" key="2">
    <citation type="submission" date="2021-04" db="EMBL/GenBank/DDBJ databases">
        <authorList>
            <person name="Gilroy R."/>
        </authorList>
    </citation>
    <scope>NUCLEOTIDE SEQUENCE</scope>
    <source>
        <strain evidence="9">ChiHecolR3B27-1887</strain>
    </source>
</reference>
<keyword evidence="4" id="KW-0808">Transferase</keyword>
<dbReference type="Proteomes" id="UP000824029">
    <property type="component" value="Unassembled WGS sequence"/>
</dbReference>
<dbReference type="Pfam" id="PF22837">
    <property type="entry name" value="M_Eco57I_C"/>
    <property type="match status" value="1"/>
</dbReference>
<dbReference type="GO" id="GO:0009007">
    <property type="term" value="F:site-specific DNA-methyltransferase (adenine-specific) activity"/>
    <property type="evidence" value="ECO:0007669"/>
    <property type="project" value="UniProtKB-EC"/>
</dbReference>
<dbReference type="AlphaFoldDB" id="A0A9D2DJ08"/>
<comment type="caution">
    <text evidence="9">The sequence shown here is derived from an EMBL/GenBank/DDBJ whole genome shotgun (WGS) entry which is preliminary data.</text>
</comment>
<evidence type="ECO:0000256" key="1">
    <source>
        <dbReference type="ARBA" id="ARBA00006594"/>
    </source>
</evidence>
<dbReference type="GO" id="GO:0006304">
    <property type="term" value="P:DNA modification"/>
    <property type="evidence" value="ECO:0007669"/>
    <property type="project" value="InterPro"/>
</dbReference>
<gene>
    <name evidence="9" type="ORF">IAA22_02180</name>
</gene>
<comment type="similarity">
    <text evidence="1">Belongs to the N(4)/N(6)-methyltransferase family.</text>
</comment>
<proteinExistence type="inferred from homology"/>
<sequence length="482" mass="54947">MVDAIEIDEEALLNAQRIQCGKATVNYHHRDFFEFYEEAKPGSYDLIVGNPPYIRYQYLEPEQRTLLADILNRQGMRANKLVNAWVGFMVACTDLLAEGGTLSFVIPAEILQVVYAEDLRRFLARHYSNITLLAFSKLVFSDIEQEIVVFIGKKGAGQSSIRVIETDSVEDLVGCSFDEIEFQPFVSFDEKWTRYFINACDARVLNNLYKDDRLVPFSDIALINVGVTTGNNSFFSLTDETSATYELDDFTLPLIGRSSHASGVFFTNDDWERNRSQGKRARLLVLEDGQYEKMTKAQQAYIDEGEERGEGKGYKCSIRDNWYAVPSIWIPDAFFLRRNNLYPKFVLNRCNAISTDTMHRMKFEGGVDPELAIIAYYNSIAFAFTELCGRSYGGGVLEILPKEVGNIRVLDPAQLAIDDTLKSDVIERVDDVIRSGKNIETALDYVDRAVLIDRMGFEEEVCEGCWRIWQTLQARRLGRSTR</sequence>
<dbReference type="SUPFAM" id="SSF53335">
    <property type="entry name" value="S-adenosyl-L-methionine-dependent methyltransferases"/>
    <property type="match status" value="1"/>
</dbReference>
<accession>A0A9D2DJ08</accession>
<name>A0A9D2DJ08_9ACTN</name>
<evidence type="ECO:0000256" key="3">
    <source>
        <dbReference type="ARBA" id="ARBA00022603"/>
    </source>
</evidence>
<dbReference type="CDD" id="cd02440">
    <property type="entry name" value="AdoMet_MTases"/>
    <property type="match status" value="1"/>
</dbReference>
<dbReference type="PRINTS" id="PR00507">
    <property type="entry name" value="N12N6MTFRASE"/>
</dbReference>